<evidence type="ECO:0000313" key="4">
    <source>
        <dbReference type="Proteomes" id="UP001299265"/>
    </source>
</evidence>
<feature type="transmembrane region" description="Helical" evidence="1">
    <location>
        <begin position="217"/>
        <end position="250"/>
    </location>
</feature>
<dbReference type="AlphaFoldDB" id="A0AAP2RI93"/>
<dbReference type="Gene3D" id="3.90.550.10">
    <property type="entry name" value="Spore Coat Polysaccharide Biosynthesis Protein SpsA, Chain A"/>
    <property type="match status" value="1"/>
</dbReference>
<keyword evidence="1" id="KW-0812">Transmembrane</keyword>
<dbReference type="PANTHER" id="PTHR48090">
    <property type="entry name" value="UNDECAPRENYL-PHOSPHATE 4-DEOXY-4-FORMAMIDO-L-ARABINOSE TRANSFERASE-RELATED"/>
    <property type="match status" value="1"/>
</dbReference>
<dbReference type="SUPFAM" id="SSF53448">
    <property type="entry name" value="Nucleotide-diphospho-sugar transferases"/>
    <property type="match status" value="1"/>
</dbReference>
<evidence type="ECO:0000313" key="3">
    <source>
        <dbReference type="EMBL" id="MCD2492231.1"/>
    </source>
</evidence>
<keyword evidence="1" id="KW-0472">Membrane</keyword>
<organism evidence="3 4">
    <name type="scientific">Lientehia hominis</name>
    <dbReference type="NCBI Taxonomy" id="2897778"/>
    <lineage>
        <taxon>Bacteria</taxon>
        <taxon>Bacillati</taxon>
        <taxon>Bacillota</taxon>
        <taxon>Clostridia</taxon>
        <taxon>Lachnospirales</taxon>
        <taxon>Lachnospiraceae</taxon>
        <taxon>Lientehia</taxon>
    </lineage>
</organism>
<dbReference type="Proteomes" id="UP001299265">
    <property type="component" value="Unassembled WGS sequence"/>
</dbReference>
<name>A0AAP2RI93_9FIRM</name>
<dbReference type="GO" id="GO:0005886">
    <property type="term" value="C:plasma membrane"/>
    <property type="evidence" value="ECO:0007669"/>
    <property type="project" value="TreeGrafter"/>
</dbReference>
<gene>
    <name evidence="3" type="ORF">LQE92_06255</name>
</gene>
<protein>
    <submittedName>
        <fullName evidence="3">Glycosyltransferase family 2 protein</fullName>
    </submittedName>
</protein>
<dbReference type="InterPro" id="IPR050256">
    <property type="entry name" value="Glycosyltransferase_2"/>
</dbReference>
<feature type="transmembrane region" description="Helical" evidence="1">
    <location>
        <begin position="262"/>
        <end position="287"/>
    </location>
</feature>
<sequence length="309" mass="34815">MKLSIVIPVYYNENNLKPLYADIKDKIIDKIDYNYEIVMVNDGSKDKSYEIMKEIASDDPNVKIISLSRNFGSHAAILCGLSKCTGDCAVVKAADLQEPTELIFEMVESWKRGNRVVLAVRKGRNEAAGQKVFANLYYWLVKKTSLPTMPKGGFDVYLLDRKVIDVLDNLDEKNSALTGQILWSGFSTGIVYYTRLAREIGKSKWTLRKKIRLVMDTLFSFSTLPISAVLSIGALSFVGAIIWAIVVLIYKISGAIAVSGWTTLFIFNLFSFGIIMLTLGVIGEYLWRTFDASRNRPPYIIEEDNLKED</sequence>
<dbReference type="RefSeq" id="WP_231062136.1">
    <property type="nucleotide sequence ID" value="NZ_JAJNOR010000003.1"/>
</dbReference>
<dbReference type="EMBL" id="JAJNOR010000003">
    <property type="protein sequence ID" value="MCD2492231.1"/>
    <property type="molecule type" value="Genomic_DNA"/>
</dbReference>
<dbReference type="InterPro" id="IPR029044">
    <property type="entry name" value="Nucleotide-diphossugar_trans"/>
</dbReference>
<accession>A0AAP2RI93</accession>
<dbReference type="PANTHER" id="PTHR48090:SF8">
    <property type="entry name" value="GLYCOSYLTRANSFERASE CSBB-RELATED"/>
    <property type="match status" value="1"/>
</dbReference>
<reference evidence="3 4" key="1">
    <citation type="submission" date="2021-11" db="EMBL/GenBank/DDBJ databases">
        <title>Lacrimispora sp. nov. NSJ-141 isolated from human feces.</title>
        <authorList>
            <person name="Abdugheni R."/>
        </authorList>
    </citation>
    <scope>NUCLEOTIDE SEQUENCE [LARGE SCALE GENOMIC DNA]</scope>
    <source>
        <strain evidence="3 4">NSJ-141</strain>
    </source>
</reference>
<comment type="caution">
    <text evidence="3">The sequence shown here is derived from an EMBL/GenBank/DDBJ whole genome shotgun (WGS) entry which is preliminary data.</text>
</comment>
<keyword evidence="1" id="KW-1133">Transmembrane helix</keyword>
<evidence type="ECO:0000259" key="2">
    <source>
        <dbReference type="Pfam" id="PF00535"/>
    </source>
</evidence>
<evidence type="ECO:0000256" key="1">
    <source>
        <dbReference type="SAM" id="Phobius"/>
    </source>
</evidence>
<keyword evidence="4" id="KW-1185">Reference proteome</keyword>
<feature type="domain" description="Glycosyltransferase 2-like" evidence="2">
    <location>
        <begin position="4"/>
        <end position="139"/>
    </location>
</feature>
<dbReference type="InterPro" id="IPR001173">
    <property type="entry name" value="Glyco_trans_2-like"/>
</dbReference>
<proteinExistence type="predicted"/>
<dbReference type="CDD" id="cd04187">
    <property type="entry name" value="DPM1_like_bac"/>
    <property type="match status" value="1"/>
</dbReference>
<dbReference type="Pfam" id="PF00535">
    <property type="entry name" value="Glycos_transf_2"/>
    <property type="match status" value="1"/>
</dbReference>